<dbReference type="Proteomes" id="UP000245147">
    <property type="component" value="Unassembled WGS sequence"/>
</dbReference>
<evidence type="ECO:0000313" key="37">
    <source>
        <dbReference type="EMBL" id="HAB5939920.1"/>
    </source>
</evidence>
<evidence type="ECO:0000313" key="32">
    <source>
        <dbReference type="EMBL" id="HAB5021389.1"/>
    </source>
</evidence>
<evidence type="ECO:0000313" key="29">
    <source>
        <dbReference type="EMBL" id="HAB2425185.1"/>
    </source>
</evidence>
<dbReference type="EMBL" id="DAAHHO010000007">
    <property type="protein sequence ID" value="HAB6237364.1"/>
    <property type="molecule type" value="Genomic_DNA"/>
</dbReference>
<dbReference type="EMBL" id="DAASYN010000028">
    <property type="protein sequence ID" value="HAE7560310.1"/>
    <property type="molecule type" value="Genomic_DNA"/>
</dbReference>
<evidence type="ECO:0000313" key="43">
    <source>
        <dbReference type="EMBL" id="HAE0449553.1"/>
    </source>
</evidence>
<evidence type="ECO:0000313" key="31">
    <source>
        <dbReference type="EMBL" id="HAB4368521.1"/>
    </source>
</evidence>
<dbReference type="EMBL" id="DAAGZR010000096">
    <property type="protein sequence ID" value="HAB5213390.1"/>
    <property type="molecule type" value="Genomic_DNA"/>
</dbReference>
<dbReference type="Pfam" id="PF04245">
    <property type="entry name" value="NA37"/>
    <property type="match status" value="1"/>
</dbReference>
<evidence type="ECO:0000313" key="30">
    <source>
        <dbReference type="EMBL" id="HAB3946750.1"/>
    </source>
</evidence>
<evidence type="ECO:0000313" key="1">
    <source>
        <dbReference type="EMBL" id="EBG3095975.1"/>
    </source>
</evidence>
<dbReference type="EMBL" id="DAAGSJ010000053">
    <property type="protein sequence ID" value="HAB4368521.1"/>
    <property type="molecule type" value="Genomic_DNA"/>
</dbReference>
<evidence type="ECO:0000313" key="49">
    <source>
        <dbReference type="EMBL" id="HAE7506432.1"/>
    </source>
</evidence>
<evidence type="ECO:0000313" key="33">
    <source>
        <dbReference type="EMBL" id="HAB5213390.1"/>
    </source>
</evidence>
<dbReference type="EMBL" id="DAARZX010000007">
    <property type="protein sequence ID" value="HAE4619110.1"/>
    <property type="molecule type" value="Genomic_DNA"/>
</dbReference>
<evidence type="ECO:0000313" key="45">
    <source>
        <dbReference type="EMBL" id="HAE1324621.1"/>
    </source>
</evidence>
<dbReference type="EMBL" id="AAMIHC010000045">
    <property type="protein sequence ID" value="EDH6342702.1"/>
    <property type="molecule type" value="Genomic_DNA"/>
</dbReference>
<evidence type="ECO:0000313" key="19">
    <source>
        <dbReference type="EMBL" id="EDH6342702.1"/>
    </source>
</evidence>
<evidence type="ECO:0000313" key="3">
    <source>
        <dbReference type="EMBL" id="EBR0144853.1"/>
    </source>
</evidence>
<proteinExistence type="predicted"/>
<dbReference type="EMBL" id="DAAHBC010000177">
    <property type="protein sequence ID" value="HAB5385946.1"/>
    <property type="molecule type" value="Genomic_DNA"/>
</dbReference>
<dbReference type="EMBL" id="AAHMZR010000040">
    <property type="protein sequence ID" value="EBY0577721.1"/>
    <property type="molecule type" value="Genomic_DNA"/>
</dbReference>
<dbReference type="EMBL" id="AAMEPF010000010">
    <property type="protein sequence ID" value="EDG5622487.1"/>
    <property type="molecule type" value="Genomic_DNA"/>
</dbReference>
<dbReference type="EMBL" id="AAGQKS010000052">
    <property type="protein sequence ID" value="EBQ8903527.1"/>
    <property type="molecule type" value="Genomic_DNA"/>
</dbReference>
<dbReference type="OMA" id="HEGFTST"/>
<reference evidence="15" key="4">
    <citation type="submission" date="2018-07" db="EMBL/GenBank/DDBJ databases">
        <authorList>
            <consortium name="GenomeTrakr network: Whole genome sequencing for foodborne pathogen traceback"/>
        </authorList>
    </citation>
    <scope>NUCLEOTIDE SEQUENCE</scope>
    <source>
        <strain evidence="15">FDA00004800</strain>
        <strain evidence="11">FSIS21923161</strain>
    </source>
</reference>
<dbReference type="EMBL" id="AAGUBV010000049">
    <property type="protein sequence ID" value="EBR9966412.1"/>
    <property type="molecule type" value="Genomic_DNA"/>
</dbReference>
<dbReference type="EMBL" id="DAAHEN010000006">
    <property type="protein sequence ID" value="HAB5769549.1"/>
    <property type="molecule type" value="Genomic_DNA"/>
</dbReference>
<dbReference type="EMBL" id="AAMIOU010000079">
    <property type="protein sequence ID" value="EDH7247769.1"/>
    <property type="molecule type" value="Genomic_DNA"/>
</dbReference>
<evidence type="ECO:0000313" key="15">
    <source>
        <dbReference type="EMBL" id="EDB6497886.1"/>
    </source>
</evidence>
<evidence type="ECO:0000313" key="47">
    <source>
        <dbReference type="EMBL" id="HAE4619110.1"/>
    </source>
</evidence>
<dbReference type="EMBL" id="AAHDEP010000069">
    <property type="protein sequence ID" value="EBU7987926.1"/>
    <property type="molecule type" value="Genomic_DNA"/>
</dbReference>
<dbReference type="EMBL" id="AAHNKL010000035">
    <property type="protein sequence ID" value="EBY1991814.1"/>
    <property type="molecule type" value="Genomic_DNA"/>
</dbReference>
<evidence type="ECO:0000313" key="23">
    <source>
        <dbReference type="EMBL" id="HAB1571157.1"/>
    </source>
</evidence>
<evidence type="ECO:0000313" key="21">
    <source>
        <dbReference type="EMBL" id="EDH9232020.1"/>
    </source>
</evidence>
<evidence type="ECO:0000313" key="12">
    <source>
        <dbReference type="EMBL" id="ECB6025950.1"/>
    </source>
</evidence>
<evidence type="ECO:0000313" key="9">
    <source>
        <dbReference type="EMBL" id="EBY6739399.1"/>
    </source>
</evidence>
<reference evidence="16" key="5">
    <citation type="submission" date="2018-07" db="EMBL/GenBank/DDBJ databases">
        <authorList>
            <consortium name="PulseNet: The National Subtyping Network for Foodborne Disease Surveillance"/>
            <person name="Tarr C.L."/>
            <person name="Trees E."/>
            <person name="Katz L.S."/>
            <person name="Carleton-Romer H.A."/>
            <person name="Stroika S."/>
            <person name="Kucerova Z."/>
            <person name="Roache K.F."/>
            <person name="Sabol A.L."/>
            <person name="Besser J."/>
            <person name="Gerner-Smidt P."/>
        </authorList>
    </citation>
    <scope>NUCLEOTIDE SEQUENCE</scope>
    <source>
        <strain evidence="16">PNUSAS011306</strain>
        <strain evidence="17">PNUSAS011364</strain>
        <strain evidence="20">PNUSAS013764</strain>
    </source>
</reference>
<evidence type="ECO:0000313" key="7">
    <source>
        <dbReference type="EMBL" id="EBY0577721.1"/>
    </source>
</evidence>
<dbReference type="EMBL" id="AALOGT010000008">
    <property type="protein sequence ID" value="EDB6497886.1"/>
    <property type="molecule type" value="Genomic_DNA"/>
</dbReference>
<organism evidence="52 53">
    <name type="scientific">Salmonella enterica subsp. enterica serovar Agona</name>
    <dbReference type="NCBI Taxonomy" id="58095"/>
    <lineage>
        <taxon>Bacteria</taxon>
        <taxon>Pseudomonadati</taxon>
        <taxon>Pseudomonadota</taxon>
        <taxon>Gammaproteobacteria</taxon>
        <taxon>Enterobacterales</taxon>
        <taxon>Enterobacteriaceae</taxon>
        <taxon>Salmonella</taxon>
    </lineage>
</organism>
<dbReference type="EMBL" id="DAAWFY010000005">
    <property type="protein sequence ID" value="HAF7732658.1"/>
    <property type="molecule type" value="Genomic_DNA"/>
</dbReference>
<evidence type="ECO:0000313" key="51">
    <source>
        <dbReference type="EMBL" id="HAF7732658.1"/>
    </source>
</evidence>
<dbReference type="EMBL" id="DAAHFX010000005">
    <property type="protein sequence ID" value="HAB5939920.1"/>
    <property type="molecule type" value="Genomic_DNA"/>
</dbReference>
<dbReference type="EMBL" id="AAHYCG010000004">
    <property type="protein sequence ID" value="ECB6025950.1"/>
    <property type="molecule type" value="Genomic_DNA"/>
</dbReference>
<dbReference type="EMBL" id="AAGUFA010000040">
    <property type="protein sequence ID" value="EBS0219392.1"/>
    <property type="molecule type" value="Genomic_DNA"/>
</dbReference>
<dbReference type="EMBL" id="DAAFUE010000007">
    <property type="protein sequence ID" value="HAB1571157.1"/>
    <property type="molecule type" value="Genomic_DNA"/>
</dbReference>
<dbReference type="EMBL" id="DAAQNS010000007">
    <property type="protein sequence ID" value="HAE0113356.1"/>
    <property type="molecule type" value="Genomic_DNA"/>
</dbReference>
<dbReference type="EMBL" id="DAAMIM010000038">
    <property type="protein sequence ID" value="HAC6812884.1"/>
    <property type="molecule type" value="Genomic_DNA"/>
</dbReference>
<evidence type="ECO:0000313" key="35">
    <source>
        <dbReference type="EMBL" id="HAB5524774.1"/>
    </source>
</evidence>
<evidence type="ECO:0000313" key="14">
    <source>
        <dbReference type="EMBL" id="ECU7934624.1"/>
    </source>
</evidence>
<evidence type="ECO:0000313" key="40">
    <source>
        <dbReference type="EMBL" id="HAD8175669.1"/>
    </source>
</evidence>
<accession>A0A2T9I4F2</accession>
<reference evidence="22" key="1">
    <citation type="journal article" date="2018" name="Genome Biol.">
        <title>SKESA: strategic k-mer extension for scrupulous assemblies.</title>
        <authorList>
            <person name="Souvorov A."/>
            <person name="Agarwala R."/>
            <person name="Lipman D.J."/>
        </authorList>
    </citation>
    <scope>NUCLEOTIDE SEQUENCE</scope>
    <source>
        <strain evidence="39">09-3426</strain>
        <strain evidence="49">10-7243</strain>
        <strain evidence="50">11-5588</strain>
        <strain evidence="48">13-0431</strain>
        <strain evidence="51">13-2460</strain>
        <strain evidence="47">13-5657</strain>
        <strain evidence="40">CE06.035</strain>
        <strain evidence="22">Salmonella enterica</strain>
        <strain evidence="43">Sam_5f569ebd-755b-4147-8429-4678b9c250cc</strain>
        <strain evidence="42">Sam_8b55db79-2e89-45d5-a9a1-8092f0a17964</strain>
        <strain evidence="41">Sam_997f2e98-28ae-496a-bdd7-14b549d092b4</strain>
    </source>
</reference>
<dbReference type="EMBL" id="DAAFXG010000006">
    <property type="protein sequence ID" value="HAB1883106.1"/>
    <property type="molecule type" value="Genomic_DNA"/>
</dbReference>
<evidence type="ECO:0000313" key="8">
    <source>
        <dbReference type="EMBL" id="EBY1991814.1"/>
    </source>
</evidence>
<dbReference type="EMBL" id="AAMEQR010000025">
    <property type="protein sequence ID" value="EDG5799374.1"/>
    <property type="molecule type" value="Genomic_DNA"/>
</dbReference>
<evidence type="ECO:0000313" key="53">
    <source>
        <dbReference type="Proteomes" id="UP000245147"/>
    </source>
</evidence>
<dbReference type="EMBL" id="AAHRZG010000049">
    <property type="protein sequence ID" value="EBZ7020129.1"/>
    <property type="molecule type" value="Genomic_DNA"/>
</dbReference>
<dbReference type="EMBL" id="DAAFWC010000006">
    <property type="protein sequence ID" value="HAB1708807.1"/>
    <property type="molecule type" value="Genomic_DNA"/>
</dbReference>
<dbReference type="EMBL" id="DAARAJ010000033">
    <property type="protein sequence ID" value="HAE1642321.1"/>
    <property type="molecule type" value="Genomic_DNA"/>
</dbReference>
<sequence length="378" mass="42850">MLLIRCGIIRRLEIHNKLNLVICKDKKVIKSPLDLKNLNITDLIIHRVYLPGQQAHFDVEHSNNIIPLSGKAKQTLEQRLTKVLSKGSKCIEMDIVEDDPLEKIHTLHDAGEELFVSKTKDIANKLGKAQTSKKHPEGVLVIVRCSYGITKKIRAVAIIKAELHEGFTSTVKDNVATIGYLTNLFLTPEQKLYKVAFFSEKTRMSTLNKNAYEVFLFDNNLTSKDDSGAAAYFYKAFLGLSISADSSRLTRSFYEITEDYINATSSSLEERIDLSSALRIYIKAGQSEIIGTNDFAENYMSVEKRDDYIMFCEEKDPVISSFKKDDTLIKNRIKNSTFKFSNEVKIIYPSIDGNTPCEIIERDDKYTTVKINGYLIGN</sequence>
<reference evidence="2" key="3">
    <citation type="submission" date="2018-05" db="EMBL/GenBank/DDBJ databases">
        <authorList>
            <person name="Ashton P.M."/>
            <person name="Dallman T."/>
            <person name="Nair S."/>
            <person name="De Pinna E."/>
            <person name="Peters T."/>
            <person name="Grant K."/>
        </authorList>
    </citation>
    <scope>NUCLEOTIDE SEQUENCE</scope>
    <source>
        <strain evidence="7">152447</strain>
        <strain evidence="9">178634</strain>
        <strain evidence="4">178666</strain>
        <strain evidence="2">208936</strain>
        <strain evidence="6">250819</strain>
        <strain evidence="18">344039</strain>
        <strain evidence="21">352129</strain>
        <strain evidence="19">369915</strain>
        <strain evidence="5">423873</strain>
        <strain evidence="3">428140</strain>
        <strain evidence="8">488730</strain>
        <strain evidence="12">689000</strain>
        <strain evidence="1">741041</strain>
    </source>
</reference>
<evidence type="ECO:0000313" key="10">
    <source>
        <dbReference type="EMBL" id="EBZ7020129.1"/>
    </source>
</evidence>
<evidence type="ECO:0000313" key="41">
    <source>
        <dbReference type="EMBL" id="HAD9848707.1"/>
    </source>
</evidence>
<reference evidence="22" key="7">
    <citation type="submission" date="2019-10" db="EMBL/GenBank/DDBJ databases">
        <authorList>
            <consortium name="NCBI Pathogen Detection Project"/>
        </authorList>
    </citation>
    <scope>NUCLEOTIDE SEQUENCE</scope>
    <source>
        <strain evidence="39">09-3426</strain>
        <strain evidence="49">10-7243</strain>
        <strain evidence="50">11-5588</strain>
        <strain evidence="48">13-0431</strain>
        <strain evidence="51">13-2460</strain>
        <strain evidence="47">13-5657</strain>
        <strain evidence="40">CE06.035</strain>
        <strain evidence="22">Salmonella enterica</strain>
        <strain evidence="43">Sam_5f569ebd-755b-4147-8429-4678b9c250cc</strain>
        <strain evidence="42">Sam_8b55db79-2e89-45d5-a9a1-8092f0a17964</strain>
        <strain evidence="41">Sam_997f2e98-28ae-496a-bdd7-14b549d092b4</strain>
    </source>
</reference>
<evidence type="ECO:0000313" key="27">
    <source>
        <dbReference type="EMBL" id="HAB2061287.1"/>
    </source>
</evidence>
<evidence type="ECO:0000313" key="24">
    <source>
        <dbReference type="EMBL" id="HAB1708807.1"/>
    </source>
</evidence>
<dbReference type="EMBL" id="DAAFYT010000096">
    <property type="protein sequence ID" value="HAB2061287.1"/>
    <property type="molecule type" value="Genomic_DNA"/>
</dbReference>
<name>A0A3R0S4C9_SALET</name>
<evidence type="ECO:0000313" key="44">
    <source>
        <dbReference type="EMBL" id="HAE1218628.1"/>
    </source>
</evidence>
<dbReference type="EMBL" id="AAHORV010000034">
    <property type="protein sequence ID" value="EBY6739399.1"/>
    <property type="molecule type" value="Genomic_DNA"/>
</dbReference>
<dbReference type="EMBL" id="DAAQQN010000006">
    <property type="protein sequence ID" value="HAE0449553.1"/>
    <property type="molecule type" value="Genomic_DNA"/>
</dbReference>
<evidence type="ECO:0000313" key="20">
    <source>
        <dbReference type="EMBL" id="EDH7247769.1"/>
    </source>
</evidence>
<dbReference type="AlphaFoldDB" id="A0A3R0S4C9"/>
<evidence type="ECO:0000313" key="48">
    <source>
        <dbReference type="EMBL" id="HAE6730670.1"/>
    </source>
</evidence>
<dbReference type="EMBL" id="DAAFWP010000006">
    <property type="protein sequence ID" value="HAB1803054.1"/>
    <property type="molecule type" value="Genomic_DNA"/>
</dbReference>
<dbReference type="EMBL" id="AAMIBF010000039">
    <property type="protein sequence ID" value="EDH5704228.1"/>
    <property type="molecule type" value="Genomic_DNA"/>
</dbReference>
<dbReference type="EMBL" id="DAAGBW010000007">
    <property type="protein sequence ID" value="HAB2425185.1"/>
    <property type="molecule type" value="Genomic_DNA"/>
</dbReference>
<dbReference type="EMBL" id="DAASRO010000021">
    <property type="protein sequence ID" value="HAE6730670.1"/>
    <property type="molecule type" value="Genomic_DNA"/>
</dbReference>
<dbReference type="EMBL" id="AAKRAK010000023">
    <property type="protein sequence ID" value="ECU7934624.1"/>
    <property type="molecule type" value="Genomic_DNA"/>
</dbReference>
<dbReference type="EMBL" id="DAAQXW010000051">
    <property type="protein sequence ID" value="HAE1324621.1"/>
    <property type="molecule type" value="Genomic_DNA"/>
</dbReference>
<evidence type="ECO:0000313" key="36">
    <source>
        <dbReference type="EMBL" id="HAB5769549.1"/>
    </source>
</evidence>
<evidence type="ECO:0000313" key="2">
    <source>
        <dbReference type="EMBL" id="EBQ8903527.1"/>
    </source>
</evidence>
<dbReference type="EMBL" id="DAAHCK010000007">
    <property type="protein sequence ID" value="HAB5524774.1"/>
    <property type="molecule type" value="Genomic_DNA"/>
</dbReference>
<protein>
    <recommendedName>
        <fullName evidence="54">Nucleoid-associated protein</fullName>
    </recommendedName>
</protein>
<evidence type="ECO:0000313" key="17">
    <source>
        <dbReference type="EMBL" id="EDG5799374.1"/>
    </source>
</evidence>
<reference evidence="52 53" key="2">
    <citation type="submission" date="2018-04" db="EMBL/GenBank/DDBJ databases">
        <title>Serotype diversity and antimicrobial resistance among Salmonella enterica isolated from patients at an equine referral hospital.</title>
        <authorList>
            <person name="Leon I.M."/>
            <person name="Lawhon S.D."/>
            <person name="Norman K.N."/>
            <person name="Threadgill D.S."/>
            <person name="Ohta N."/>
            <person name="Vinasco J."/>
            <person name="Scott H.M."/>
        </authorList>
    </citation>
    <scope>NUCLEOTIDE SEQUENCE [LARGE SCALE GENOMIC DNA]</scope>
    <source>
        <strain evidence="52 53">167</strain>
    </source>
</reference>
<evidence type="ECO:0000313" key="42">
    <source>
        <dbReference type="EMBL" id="HAE0113356.1"/>
    </source>
</evidence>
<evidence type="ECO:0000313" key="5">
    <source>
        <dbReference type="EMBL" id="EBS0219392.1"/>
    </source>
</evidence>
<dbReference type="InterPro" id="IPR007358">
    <property type="entry name" value="Nucleoid_associated_NdpA"/>
</dbReference>
<evidence type="ECO:0000313" key="18">
    <source>
        <dbReference type="EMBL" id="EDH5704228.1"/>
    </source>
</evidence>
<evidence type="ECO:0000313" key="50">
    <source>
        <dbReference type="EMBL" id="HAE7560310.1"/>
    </source>
</evidence>
<dbReference type="EMBL" id="AAFIKO010000053">
    <property type="protein sequence ID" value="EBG3095975.1"/>
    <property type="molecule type" value="Genomic_DNA"/>
</dbReference>
<dbReference type="EMBL" id="DAAQLP010000021">
    <property type="protein sequence ID" value="HAD9848707.1"/>
    <property type="molecule type" value="Genomic_DNA"/>
</dbReference>
<dbReference type="EMBL" id="AAKNHU010000058">
    <property type="protein sequence ID" value="ECT6086549.1"/>
    <property type="molecule type" value="Genomic_DNA"/>
</dbReference>
<evidence type="ECO:0000313" key="28">
    <source>
        <dbReference type="EMBL" id="HAB2370618.1"/>
    </source>
</evidence>
<dbReference type="EMBL" id="AAGQWK010000047">
    <property type="protein sequence ID" value="EBR0144853.1"/>
    <property type="molecule type" value="Genomic_DNA"/>
</dbReference>
<evidence type="ECO:0000313" key="22">
    <source>
        <dbReference type="EMBL" id="HAB1023097.1"/>
    </source>
</evidence>
<reference evidence="10" key="6">
    <citation type="submission" date="2018-11" db="EMBL/GenBank/DDBJ databases">
        <authorList>
            <consortium name="NARMS: The National Antimicrobial Resistance Monitoring System"/>
        </authorList>
    </citation>
    <scope>NUCLEOTIDE SEQUENCE</scope>
    <source>
        <strain evidence="13">CVM N57313F</strain>
        <strain evidence="10">FSIS11815297</strain>
        <strain evidence="14">FSIS1607168</strain>
    </source>
</reference>
<evidence type="ECO:0000313" key="6">
    <source>
        <dbReference type="EMBL" id="EBU7987926.1"/>
    </source>
</evidence>
<dbReference type="EMBL" id="QDOG01000006">
    <property type="protein sequence ID" value="PVL94324.1"/>
    <property type="molecule type" value="Genomic_DNA"/>
</dbReference>
<dbReference type="EMBL" id="DAAQWY010000005">
    <property type="protein sequence ID" value="HAE1218628.1"/>
    <property type="molecule type" value="Genomic_DNA"/>
</dbReference>
<evidence type="ECO:0000313" key="16">
    <source>
        <dbReference type="EMBL" id="EDG5622487.1"/>
    </source>
</evidence>
<dbReference type="EMBL" id="DAAGBK010000007">
    <property type="protein sequence ID" value="HAB2370618.1"/>
    <property type="molecule type" value="Genomic_DNA"/>
</dbReference>
<gene>
    <name evidence="13" type="ORF">A3Z75_24180</name>
    <name evidence="15" type="ORF">AL996_14350</name>
    <name evidence="17" type="ORF">B7643_22150</name>
    <name evidence="16" type="ORF">B7S77_18410</name>
    <name evidence="14" type="ORF">BEI99_22930</name>
    <name evidence="52" type="ORF">C4792_12205</name>
    <name evidence="18" type="ORF">CB179_22670</name>
    <name evidence="19" type="ORF">CB381_22725</name>
    <name evidence="20" type="ORF">CBN47_22575</name>
    <name evidence="21" type="ORF">CC399_21655</name>
    <name evidence="9" type="ORF">D5800_22685</name>
    <name evidence="2" type="ORF">DKS77_22600</name>
    <name evidence="6" type="ORF">DLB38_24905</name>
    <name evidence="3" type="ORF">DNV88_25435</name>
    <name evidence="4" type="ORF">DTG92_23310</name>
    <name evidence="5" type="ORF">DTV28_23405</name>
    <name evidence="8" type="ORF">DU232_22895</name>
    <name evidence="7" type="ORF">DUR08_22705</name>
    <name evidence="10" type="ORF">EEQ47_23370</name>
    <name evidence="11" type="ORF">EPK73_23265</name>
    <name evidence="12" type="ORF">EZX27_07290</name>
    <name evidence="1" type="ORF">FIR09_22975</name>
    <name evidence="39" type="ORF">G0D82_23720</name>
    <name evidence="40" type="ORF">G1157_15080</name>
    <name evidence="41" type="ORF">G2187_23515</name>
    <name evidence="43" type="ORF">G2192_13085</name>
    <name evidence="42" type="ORF">G2213_15145</name>
    <name evidence="44" type="ORF">G2913_10765</name>
    <name evidence="45" type="ORF">G2966_23525</name>
    <name evidence="46" type="ORF">G2970_22395</name>
    <name evidence="47" type="ORF">G4D20_002826</name>
    <name evidence="48" type="ORF">G4K93_004576</name>
    <name evidence="49" type="ORF">G4P07_004854</name>
    <name evidence="50" type="ORF">G4P20_004568</name>
    <name evidence="51" type="ORF">G9336_002118</name>
    <name evidence="32" type="ORF">GB020_10995</name>
    <name evidence="33" type="ORF">GB178_22715</name>
    <name evidence="29" type="ORF">GB182_14315</name>
    <name evidence="34" type="ORF">GB193_22765</name>
    <name evidence="37" type="ORF">GB352_10695</name>
    <name evidence="28" type="ORF">GB356_14310</name>
    <name evidence="38" type="ORF">GB394_14315</name>
    <name evidence="24" type="ORF">GB423_11965</name>
    <name evidence="31" type="ORF">GB430_21305</name>
    <name evidence="30" type="ORF">GB481_14910</name>
    <name evidence="27" type="ORF">GB613_21985</name>
    <name evidence="35" type="ORF">GBR77_13930</name>
    <name evidence="36" type="ORF">GBS17_11300</name>
    <name evidence="23" type="ORF">GBX08_14310</name>
    <name evidence="22" type="ORF">GBX75_22270</name>
    <name evidence="25" type="ORF">GBY12_12345</name>
    <name evidence="26" type="ORF">GBY78_12510</name>
</gene>
<evidence type="ECO:0000313" key="38">
    <source>
        <dbReference type="EMBL" id="HAB6237364.1"/>
    </source>
</evidence>
<evidence type="ECO:0000313" key="34">
    <source>
        <dbReference type="EMBL" id="HAB5385946.1"/>
    </source>
</evidence>
<evidence type="ECO:0000313" key="46">
    <source>
        <dbReference type="EMBL" id="HAE1642321.1"/>
    </source>
</evidence>
<dbReference type="EMBL" id="DAAFPI010000041">
    <property type="protein sequence ID" value="HAB1023097.1"/>
    <property type="molecule type" value="Genomic_DNA"/>
</dbReference>
<evidence type="ECO:0000313" key="4">
    <source>
        <dbReference type="EMBL" id="EBR9966412.1"/>
    </source>
</evidence>
<dbReference type="Proteomes" id="UP000839928">
    <property type="component" value="Unassembled WGS sequence"/>
</dbReference>
<evidence type="ECO:0000313" key="26">
    <source>
        <dbReference type="EMBL" id="HAB1883106.1"/>
    </source>
</evidence>
<evidence type="ECO:0000313" key="39">
    <source>
        <dbReference type="EMBL" id="HAC6812884.1"/>
    </source>
</evidence>
<dbReference type="EMBL" id="DAAGOV010000007">
    <property type="protein sequence ID" value="HAB3946750.1"/>
    <property type="molecule type" value="Genomic_DNA"/>
</dbReference>
<dbReference type="GO" id="GO:0009295">
    <property type="term" value="C:nucleoid"/>
    <property type="evidence" value="ECO:0007669"/>
    <property type="project" value="InterPro"/>
</dbReference>
<evidence type="ECO:0000313" key="13">
    <source>
        <dbReference type="EMBL" id="ECT6086549.1"/>
    </source>
</evidence>
<evidence type="ECO:0000313" key="11">
    <source>
        <dbReference type="EMBL" id="ECA7465175.1"/>
    </source>
</evidence>
<dbReference type="EMBL" id="DAAGXT010000006">
    <property type="protein sequence ID" value="HAB5021389.1"/>
    <property type="molecule type" value="Genomic_DNA"/>
</dbReference>
<dbReference type="EMBL" id="AAMJGE010000030">
    <property type="protein sequence ID" value="EDH9232020.1"/>
    <property type="molecule type" value="Genomic_DNA"/>
</dbReference>
<evidence type="ECO:0008006" key="54">
    <source>
        <dbReference type="Google" id="ProtNLM"/>
    </source>
</evidence>
<evidence type="ECO:0000313" key="52">
    <source>
        <dbReference type="EMBL" id="PVL94324.1"/>
    </source>
</evidence>
<dbReference type="EMBL" id="AAHVIS010000065">
    <property type="protein sequence ID" value="ECA7465175.1"/>
    <property type="molecule type" value="Genomic_DNA"/>
</dbReference>
<evidence type="ECO:0000313" key="25">
    <source>
        <dbReference type="EMBL" id="HAB1803054.1"/>
    </source>
</evidence>
<dbReference type="EMBL" id="DAASXW010000036">
    <property type="protein sequence ID" value="HAE7506432.1"/>
    <property type="molecule type" value="Genomic_DNA"/>
</dbReference>
<dbReference type="EMBL" id="DAAPXI010000007">
    <property type="protein sequence ID" value="HAD8175669.1"/>
    <property type="molecule type" value="Genomic_DNA"/>
</dbReference>
<accession>A0A3R0S4C9</accession>
<comment type="caution">
    <text evidence="52">The sequence shown here is derived from an EMBL/GenBank/DDBJ whole genome shotgun (WGS) entry which is preliminary data.</text>
</comment>